<dbReference type="Proteomes" id="UP000007073">
    <property type="component" value="Chromosome"/>
</dbReference>
<dbReference type="EC" id="2.7.13.3" evidence="2"/>
<dbReference type="Gene3D" id="3.30.565.10">
    <property type="entry name" value="Histidine kinase-like ATPase, C-terminal domain"/>
    <property type="match status" value="1"/>
</dbReference>
<dbReference type="SUPFAM" id="SSF47384">
    <property type="entry name" value="Homodimeric domain of signal transducing histidine kinase"/>
    <property type="match status" value="1"/>
</dbReference>
<reference evidence="4 5" key="1">
    <citation type="submission" date="2005-10" db="EMBL/GenBank/DDBJ databases">
        <title>Complete sequence of Geobacter metallireducens GS-15.</title>
        <authorList>
            <consortium name="US DOE Joint Genome Institute"/>
            <person name="Copeland A."/>
            <person name="Lucas S."/>
            <person name="Lapidus A."/>
            <person name="Barry K."/>
            <person name="Detter J.C."/>
            <person name="Glavina T."/>
            <person name="Hammon N."/>
            <person name="Israni S."/>
            <person name="Pitluck S."/>
            <person name="Di Bartolo G."/>
            <person name="Chain P."/>
            <person name="Schmutz J."/>
            <person name="Larimer F."/>
            <person name="Land M."/>
            <person name="Kyrpides N."/>
            <person name="Ivanova N."/>
            <person name="Richardson P."/>
        </authorList>
    </citation>
    <scope>NUCLEOTIDE SEQUENCE [LARGE SCALE GENOMIC DNA]</scope>
    <source>
        <strain evidence="5">ATCC 53774 / DSM 7210 / GS-15</strain>
    </source>
</reference>
<evidence type="ECO:0000259" key="3">
    <source>
        <dbReference type="PROSITE" id="PS50109"/>
    </source>
</evidence>
<dbReference type="SMART" id="SM00387">
    <property type="entry name" value="HATPase_c"/>
    <property type="match status" value="1"/>
</dbReference>
<dbReference type="AlphaFoldDB" id="Q39PZ2"/>
<proteinExistence type="predicted"/>
<evidence type="ECO:0000313" key="4">
    <source>
        <dbReference type="EMBL" id="ABB33682.2"/>
    </source>
</evidence>
<name>Q39PZ2_GEOMG</name>
<evidence type="ECO:0000313" key="5">
    <source>
        <dbReference type="Proteomes" id="UP000007073"/>
    </source>
</evidence>
<dbReference type="PANTHER" id="PTHR43065">
    <property type="entry name" value="SENSOR HISTIDINE KINASE"/>
    <property type="match status" value="1"/>
</dbReference>
<dbReference type="RefSeq" id="WP_004513924.1">
    <property type="nucleotide sequence ID" value="NC_007517.1"/>
</dbReference>
<gene>
    <name evidence="4" type="ordered locus">Gmet_3474</name>
</gene>
<sequence length="439" mass="46935">MKNQHTSNVSAKRLNYVVGEERLLRDVITETEVIPLLRGAVRAGARAAALADAEGTTLWSHAAPTDGGEAASLGLRGPAILLEGEPVGSILVKGERGREEFLKGIAVMLTAAVNLLVGSNLKRMLTTEIHTTVVNQSYEELLETNRKLTASEARYRELAESLEIKVEERTAELKKALARLLQQEKLASVGQLAAGIAHEINNPMGFVTSNIRTMQKYAGRFVEMLQFARDLFPVAGGGAGGERFAEKWRQLKLDMVLADVDELVSQSLGGAERVKKIVADLKGFSHIDDLGETVADLNAEIDRTLAVLVHEIPAGTEIAREYGSIPGLSCRAGELCQVFLNIIMNACQARSEGLRLTIRTALEGDAIAITITDNGPGILPELLDRVFEPFFTTKPVGQGMGMGLAVAHEVVTAHGGTVEAGSTPEGGASFVVRLPVTGG</sequence>
<dbReference type="GO" id="GO:0000155">
    <property type="term" value="F:phosphorelay sensor kinase activity"/>
    <property type="evidence" value="ECO:0007669"/>
    <property type="project" value="InterPro"/>
</dbReference>
<dbReference type="KEGG" id="gme:Gmet_3474"/>
<evidence type="ECO:0000256" key="1">
    <source>
        <dbReference type="ARBA" id="ARBA00000085"/>
    </source>
</evidence>
<comment type="catalytic activity">
    <reaction evidence="1">
        <text>ATP + protein L-histidine = ADP + protein N-phospho-L-histidine.</text>
        <dbReference type="EC" id="2.7.13.3"/>
    </reaction>
</comment>
<dbReference type="Gene3D" id="1.10.287.130">
    <property type="match status" value="1"/>
</dbReference>
<dbReference type="PANTHER" id="PTHR43065:SF50">
    <property type="entry name" value="HISTIDINE KINASE"/>
    <property type="match status" value="1"/>
</dbReference>
<dbReference type="PRINTS" id="PR00344">
    <property type="entry name" value="BCTRLSENSOR"/>
</dbReference>
<dbReference type="Pfam" id="PF02518">
    <property type="entry name" value="HATPase_c"/>
    <property type="match status" value="1"/>
</dbReference>
<dbReference type="SUPFAM" id="SSF55874">
    <property type="entry name" value="ATPase domain of HSP90 chaperone/DNA topoisomerase II/histidine kinase"/>
    <property type="match status" value="1"/>
</dbReference>
<dbReference type="HOGENOM" id="CLU_000445_114_39_7"/>
<dbReference type="InterPro" id="IPR036890">
    <property type="entry name" value="HATPase_C_sf"/>
</dbReference>
<dbReference type="InterPro" id="IPR036097">
    <property type="entry name" value="HisK_dim/P_sf"/>
</dbReference>
<dbReference type="EMBL" id="CP000148">
    <property type="protein sequence ID" value="ABB33682.2"/>
    <property type="molecule type" value="Genomic_DNA"/>
</dbReference>
<organism evidence="4 5">
    <name type="scientific">Geobacter metallireducens (strain ATCC 53774 / DSM 7210 / GS-15)</name>
    <dbReference type="NCBI Taxonomy" id="269799"/>
    <lineage>
        <taxon>Bacteria</taxon>
        <taxon>Pseudomonadati</taxon>
        <taxon>Thermodesulfobacteriota</taxon>
        <taxon>Desulfuromonadia</taxon>
        <taxon>Geobacterales</taxon>
        <taxon>Geobacteraceae</taxon>
        <taxon>Geobacter</taxon>
    </lineage>
</organism>
<dbReference type="InterPro" id="IPR003594">
    <property type="entry name" value="HATPase_dom"/>
</dbReference>
<evidence type="ECO:0000256" key="2">
    <source>
        <dbReference type="ARBA" id="ARBA00012438"/>
    </source>
</evidence>
<dbReference type="eggNOG" id="COG4191">
    <property type="taxonomic scope" value="Bacteria"/>
</dbReference>
<reference evidence="4 5" key="2">
    <citation type="journal article" date="2009" name="BMC Microbiol.">
        <title>The genome sequence of Geobacter metallireducens: features of metabolism, physiology and regulation common and dissimilar to Geobacter sulfurreducens.</title>
        <authorList>
            <person name="Aklujkar M."/>
            <person name="Krushkal J."/>
            <person name="DiBartolo G."/>
            <person name="Lapidus A."/>
            <person name="Land M.L."/>
            <person name="Lovley D.R."/>
        </authorList>
    </citation>
    <scope>NUCLEOTIDE SEQUENCE [LARGE SCALE GENOMIC DNA]</scope>
    <source>
        <strain evidence="5">ATCC 53774 / DSM 7210 / GS-15</strain>
    </source>
</reference>
<protein>
    <recommendedName>
        <fullName evidence="2">histidine kinase</fullName>
        <ecNumber evidence="2">2.7.13.3</ecNumber>
    </recommendedName>
</protein>
<keyword evidence="5" id="KW-1185">Reference proteome</keyword>
<dbReference type="InterPro" id="IPR005467">
    <property type="entry name" value="His_kinase_dom"/>
</dbReference>
<accession>Q39PZ2</accession>
<dbReference type="STRING" id="269799.Gmet_3474"/>
<dbReference type="PROSITE" id="PS50109">
    <property type="entry name" value="HIS_KIN"/>
    <property type="match status" value="1"/>
</dbReference>
<feature type="domain" description="Histidine kinase" evidence="3">
    <location>
        <begin position="195"/>
        <end position="438"/>
    </location>
</feature>
<keyword evidence="4" id="KW-0808">Transferase</keyword>
<keyword evidence="4" id="KW-0418">Kinase</keyword>
<dbReference type="InterPro" id="IPR004358">
    <property type="entry name" value="Sig_transdc_His_kin-like_C"/>
</dbReference>